<evidence type="ECO:0000313" key="3">
    <source>
        <dbReference type="Proteomes" id="UP001148018"/>
    </source>
</evidence>
<proteinExistence type="predicted"/>
<comment type="caution">
    <text evidence="2">The sequence shown here is derived from an EMBL/GenBank/DDBJ whole genome shotgun (WGS) entry which is preliminary data.</text>
</comment>
<dbReference type="Proteomes" id="UP001148018">
    <property type="component" value="Unassembled WGS sequence"/>
</dbReference>
<evidence type="ECO:0008006" key="4">
    <source>
        <dbReference type="Google" id="ProtNLM"/>
    </source>
</evidence>
<dbReference type="EMBL" id="JANIIK010000036">
    <property type="protein sequence ID" value="KAJ3612110.1"/>
    <property type="molecule type" value="Genomic_DNA"/>
</dbReference>
<keyword evidence="3" id="KW-1185">Reference proteome</keyword>
<dbReference type="AlphaFoldDB" id="A0A9Q0EUT3"/>
<accession>A0A9Q0EUT3</accession>
<evidence type="ECO:0000256" key="1">
    <source>
        <dbReference type="SAM" id="MobiDB-lite"/>
    </source>
</evidence>
<organism evidence="2 3">
    <name type="scientific">Muraenolepis orangiensis</name>
    <name type="common">Patagonian moray cod</name>
    <dbReference type="NCBI Taxonomy" id="630683"/>
    <lineage>
        <taxon>Eukaryota</taxon>
        <taxon>Metazoa</taxon>
        <taxon>Chordata</taxon>
        <taxon>Craniata</taxon>
        <taxon>Vertebrata</taxon>
        <taxon>Euteleostomi</taxon>
        <taxon>Actinopterygii</taxon>
        <taxon>Neopterygii</taxon>
        <taxon>Teleostei</taxon>
        <taxon>Neoteleostei</taxon>
        <taxon>Acanthomorphata</taxon>
        <taxon>Zeiogadaria</taxon>
        <taxon>Gadariae</taxon>
        <taxon>Gadiformes</taxon>
        <taxon>Muraenolepidoidei</taxon>
        <taxon>Muraenolepididae</taxon>
        <taxon>Muraenolepis</taxon>
    </lineage>
</organism>
<reference evidence="2" key="1">
    <citation type="submission" date="2022-07" db="EMBL/GenBank/DDBJ databases">
        <title>Chromosome-level genome of Muraenolepis orangiensis.</title>
        <authorList>
            <person name="Kim J."/>
        </authorList>
    </citation>
    <scope>NUCLEOTIDE SEQUENCE</scope>
    <source>
        <strain evidence="2">KU_S4_2022</strain>
        <tissue evidence="2">Muscle</tissue>
    </source>
</reference>
<sequence length="161" mass="17755">MEDPDSLRYSGLSQRVFRSHTSSWSQAPGEDQQDQEEEEWTLEDLEALVRRRLRARLGNVRASLRGMDQRGTGRVDLQGFTELLGSLLALGPRQIAPLVHKVCRKNCVAVDYMGFLRMYSRVSSSCSARYPAMLTLASAAVLASSTMLTLASAAALGTTRC</sequence>
<protein>
    <recommendedName>
        <fullName evidence="4">EF-hand domain-containing protein</fullName>
    </recommendedName>
</protein>
<gene>
    <name evidence="2" type="ORF">NHX12_020387</name>
</gene>
<feature type="region of interest" description="Disordered" evidence="1">
    <location>
        <begin position="1"/>
        <end position="37"/>
    </location>
</feature>
<evidence type="ECO:0000313" key="2">
    <source>
        <dbReference type="EMBL" id="KAJ3612110.1"/>
    </source>
</evidence>
<name>A0A9Q0EUT3_9TELE</name>